<evidence type="ECO:0000256" key="1">
    <source>
        <dbReference type="SAM" id="MobiDB-lite"/>
    </source>
</evidence>
<feature type="compositionally biased region" description="Basic and acidic residues" evidence="1">
    <location>
        <begin position="38"/>
        <end position="47"/>
    </location>
</feature>
<feature type="compositionally biased region" description="Polar residues" evidence="1">
    <location>
        <begin position="57"/>
        <end position="68"/>
    </location>
</feature>
<proteinExistence type="predicted"/>
<organism evidence="3 4">
    <name type="scientific">Trichoderma longibrachiatum ATCC 18648</name>
    <dbReference type="NCBI Taxonomy" id="983965"/>
    <lineage>
        <taxon>Eukaryota</taxon>
        <taxon>Fungi</taxon>
        <taxon>Dikarya</taxon>
        <taxon>Ascomycota</taxon>
        <taxon>Pezizomycotina</taxon>
        <taxon>Sordariomycetes</taxon>
        <taxon>Hypocreomycetidae</taxon>
        <taxon>Hypocreales</taxon>
        <taxon>Hypocreaceae</taxon>
        <taxon>Trichoderma</taxon>
    </lineage>
</organism>
<dbReference type="AlphaFoldDB" id="A0A2T4CEV0"/>
<gene>
    <name evidence="3" type="ORF">M440DRAFT_1388449</name>
</gene>
<keyword evidence="2" id="KW-0472">Membrane</keyword>
<name>A0A2T4CEV0_TRILO</name>
<sequence>MASSCCAGPYTGAPLFFFVLSVTAAYYEYYSYKSRSGGSRDSDKDTADACTPWHPSSGRSEAVQTPTNMAKGETPGAAMIFMYCNNKKAGDTETRRAALLKDPAPRANSRVPPLVLRLES</sequence>
<feature type="region of interest" description="Disordered" evidence="1">
    <location>
        <begin position="34"/>
        <end position="69"/>
    </location>
</feature>
<evidence type="ECO:0000313" key="4">
    <source>
        <dbReference type="Proteomes" id="UP000240760"/>
    </source>
</evidence>
<keyword evidence="4" id="KW-1185">Reference proteome</keyword>
<accession>A0A2T4CEV0</accession>
<dbReference type="Proteomes" id="UP000240760">
    <property type="component" value="Unassembled WGS sequence"/>
</dbReference>
<keyword evidence="2" id="KW-1133">Transmembrane helix</keyword>
<protein>
    <submittedName>
        <fullName evidence="3">Uncharacterized protein</fullName>
    </submittedName>
</protein>
<keyword evidence="2" id="KW-0812">Transmembrane</keyword>
<feature type="transmembrane region" description="Helical" evidence="2">
    <location>
        <begin position="12"/>
        <end position="30"/>
    </location>
</feature>
<dbReference type="EMBL" id="KZ679127">
    <property type="protein sequence ID" value="PTB80073.1"/>
    <property type="molecule type" value="Genomic_DNA"/>
</dbReference>
<evidence type="ECO:0000256" key="2">
    <source>
        <dbReference type="SAM" id="Phobius"/>
    </source>
</evidence>
<reference evidence="3 4" key="1">
    <citation type="submission" date="2016-07" db="EMBL/GenBank/DDBJ databases">
        <title>Multiple horizontal gene transfer events from other fungi enriched the ability of initially mycotrophic Trichoderma (Ascomycota) to feed on dead plant biomass.</title>
        <authorList>
            <consortium name="DOE Joint Genome Institute"/>
            <person name="Aerts A."/>
            <person name="Atanasova L."/>
            <person name="Chenthamara K."/>
            <person name="Zhang J."/>
            <person name="Grujic M."/>
            <person name="Henrissat B."/>
            <person name="Kuo A."/>
            <person name="Salamov A."/>
            <person name="Lipzen A."/>
            <person name="Labutti K."/>
            <person name="Barry K."/>
            <person name="Miao Y."/>
            <person name="Rahimi M.J."/>
            <person name="Shen Q."/>
            <person name="Grigoriev I.V."/>
            <person name="Kubicek C.P."/>
            <person name="Druzhinina I.S."/>
        </authorList>
    </citation>
    <scope>NUCLEOTIDE SEQUENCE [LARGE SCALE GENOMIC DNA]</scope>
    <source>
        <strain evidence="3 4">ATCC 18648</strain>
    </source>
</reference>
<evidence type="ECO:0000313" key="3">
    <source>
        <dbReference type="EMBL" id="PTB80073.1"/>
    </source>
</evidence>